<keyword evidence="1" id="KW-1133">Transmembrane helix</keyword>
<keyword evidence="1" id="KW-0812">Transmembrane</keyword>
<reference evidence="4" key="1">
    <citation type="journal article" date="2019" name="Int. J. Syst. Evol. Microbiol.">
        <title>The Global Catalogue of Microorganisms (GCM) 10K type strain sequencing project: providing services to taxonomists for standard genome sequencing and annotation.</title>
        <authorList>
            <consortium name="The Broad Institute Genomics Platform"/>
            <consortium name="The Broad Institute Genome Sequencing Center for Infectious Disease"/>
            <person name="Wu L."/>
            <person name="Ma J."/>
        </authorList>
    </citation>
    <scope>NUCLEOTIDE SEQUENCE [LARGE SCALE GENOMIC DNA]</scope>
    <source>
        <strain evidence="4">ICMP 6774ER</strain>
    </source>
</reference>
<evidence type="ECO:0000259" key="2">
    <source>
        <dbReference type="PROSITE" id="PS50206"/>
    </source>
</evidence>
<feature type="transmembrane region" description="Helical" evidence="1">
    <location>
        <begin position="116"/>
        <end position="136"/>
    </location>
</feature>
<evidence type="ECO:0000256" key="1">
    <source>
        <dbReference type="SAM" id="Phobius"/>
    </source>
</evidence>
<sequence>MTTIDVATTRAMTATATGVLLLDVRTPAEFETAHIDGAVNVPLDRLQSHLPQLTEAAPGQVVLICQSGARASTAHAALSRAELSTSVVMTGGMNAWIAAGAPVVRGRQRWGLERQVRLVAGLLVLVSVLLSVLTPWSLLVTAFVGAGLAYAGASDTCMMGLLLARLPYNRAAASDPAAALAQACRR</sequence>
<comment type="caution">
    <text evidence="3">The sequence shown here is derived from an EMBL/GenBank/DDBJ whole genome shotgun (WGS) entry which is preliminary data.</text>
</comment>
<accession>A0ABW4T9W0</accession>
<dbReference type="Proteomes" id="UP001597368">
    <property type="component" value="Unassembled WGS sequence"/>
</dbReference>
<name>A0ABW4T9W0_9ACTN</name>
<protein>
    <submittedName>
        <fullName evidence="3">Rhodanese-like domain-containing protein</fullName>
    </submittedName>
</protein>
<dbReference type="InterPro" id="IPR001763">
    <property type="entry name" value="Rhodanese-like_dom"/>
</dbReference>
<keyword evidence="4" id="KW-1185">Reference proteome</keyword>
<gene>
    <name evidence="3" type="ORF">ACFSKW_44310</name>
</gene>
<keyword evidence="1" id="KW-0472">Membrane</keyword>
<dbReference type="RefSeq" id="WP_379580603.1">
    <property type="nucleotide sequence ID" value="NZ_JBHUFV010000068.1"/>
</dbReference>
<proteinExistence type="predicted"/>
<dbReference type="SMART" id="SM00450">
    <property type="entry name" value="RHOD"/>
    <property type="match status" value="1"/>
</dbReference>
<dbReference type="CDD" id="cd00158">
    <property type="entry name" value="RHOD"/>
    <property type="match status" value="1"/>
</dbReference>
<feature type="domain" description="Rhodanese" evidence="2">
    <location>
        <begin position="15"/>
        <end position="105"/>
    </location>
</feature>
<feature type="transmembrane region" description="Helical" evidence="1">
    <location>
        <begin position="142"/>
        <end position="164"/>
    </location>
</feature>
<dbReference type="InterPro" id="IPR052367">
    <property type="entry name" value="Thiosulfate_ST/Rhodanese-like"/>
</dbReference>
<dbReference type="Pfam" id="PF00581">
    <property type="entry name" value="Rhodanese"/>
    <property type="match status" value="1"/>
</dbReference>
<evidence type="ECO:0000313" key="4">
    <source>
        <dbReference type="Proteomes" id="UP001597368"/>
    </source>
</evidence>
<dbReference type="PROSITE" id="PS50206">
    <property type="entry name" value="RHODANESE_3"/>
    <property type="match status" value="1"/>
</dbReference>
<dbReference type="SUPFAM" id="SSF52821">
    <property type="entry name" value="Rhodanese/Cell cycle control phosphatase"/>
    <property type="match status" value="1"/>
</dbReference>
<dbReference type="PANTHER" id="PTHR45431:SF3">
    <property type="entry name" value="RHODANESE-LIKE DOMAIN-CONTAINING PROTEIN 15, CHLOROPLASTIC"/>
    <property type="match status" value="1"/>
</dbReference>
<dbReference type="EMBL" id="JBHUFV010000068">
    <property type="protein sequence ID" value="MFD1938521.1"/>
    <property type="molecule type" value="Genomic_DNA"/>
</dbReference>
<dbReference type="InterPro" id="IPR021309">
    <property type="entry name" value="YgaP-like_TM"/>
</dbReference>
<dbReference type="PANTHER" id="PTHR45431">
    <property type="entry name" value="RHODANESE-LIKE DOMAIN-CONTAINING PROTEIN 15, CHLOROPLASTIC"/>
    <property type="match status" value="1"/>
</dbReference>
<dbReference type="InterPro" id="IPR036873">
    <property type="entry name" value="Rhodanese-like_dom_sf"/>
</dbReference>
<dbReference type="Gene3D" id="6.10.140.1340">
    <property type="match status" value="1"/>
</dbReference>
<dbReference type="Gene3D" id="3.40.250.10">
    <property type="entry name" value="Rhodanese-like domain"/>
    <property type="match status" value="1"/>
</dbReference>
<organism evidence="3 4">
    <name type="scientific">Nonomuraea mangrovi</name>
    <dbReference type="NCBI Taxonomy" id="2316207"/>
    <lineage>
        <taxon>Bacteria</taxon>
        <taxon>Bacillati</taxon>
        <taxon>Actinomycetota</taxon>
        <taxon>Actinomycetes</taxon>
        <taxon>Streptosporangiales</taxon>
        <taxon>Streptosporangiaceae</taxon>
        <taxon>Nonomuraea</taxon>
    </lineage>
</organism>
<dbReference type="Pfam" id="PF11127">
    <property type="entry name" value="YgaP-like_TM"/>
    <property type="match status" value="1"/>
</dbReference>
<evidence type="ECO:0000313" key="3">
    <source>
        <dbReference type="EMBL" id="MFD1938521.1"/>
    </source>
</evidence>